<sequence>MKKRDRIAETEKMLKE</sequence>
<dbReference type="Proteomes" id="UP000187429">
    <property type="component" value="Unassembled WGS sequence"/>
</dbReference>
<accession>A0A1R1X0Y1</accession>
<feature type="non-terminal residue" evidence="1">
    <location>
        <position position="16"/>
    </location>
</feature>
<protein>
    <submittedName>
        <fullName evidence="1">Uncharacterized protein</fullName>
    </submittedName>
</protein>
<keyword evidence="2" id="KW-1185">Reference proteome</keyword>
<dbReference type="EMBL" id="LSSM01007434">
    <property type="protein sequence ID" value="OMJ08279.1"/>
    <property type="molecule type" value="Genomic_DNA"/>
</dbReference>
<dbReference type="AlphaFoldDB" id="A0A1R1X0Y1"/>
<gene>
    <name evidence="1" type="ORF">AYI69_g11131</name>
</gene>
<name>A0A1R1X0Y1_9FUNG</name>
<evidence type="ECO:0000313" key="2">
    <source>
        <dbReference type="Proteomes" id="UP000187429"/>
    </source>
</evidence>
<comment type="caution">
    <text evidence="1">The sequence shown here is derived from an EMBL/GenBank/DDBJ whole genome shotgun (WGS) entry which is preliminary data.</text>
</comment>
<proteinExistence type="predicted"/>
<organism evidence="1 2">
    <name type="scientific">Smittium culicis</name>
    <dbReference type="NCBI Taxonomy" id="133412"/>
    <lineage>
        <taxon>Eukaryota</taxon>
        <taxon>Fungi</taxon>
        <taxon>Fungi incertae sedis</taxon>
        <taxon>Zoopagomycota</taxon>
        <taxon>Kickxellomycotina</taxon>
        <taxon>Harpellomycetes</taxon>
        <taxon>Harpellales</taxon>
        <taxon>Legeriomycetaceae</taxon>
        <taxon>Smittium</taxon>
    </lineage>
</organism>
<evidence type="ECO:0000313" key="1">
    <source>
        <dbReference type="EMBL" id="OMJ08279.1"/>
    </source>
</evidence>
<reference evidence="2" key="1">
    <citation type="submission" date="2017-01" db="EMBL/GenBank/DDBJ databases">
        <authorList>
            <person name="Wang Y."/>
            <person name="White M."/>
            <person name="Kvist S."/>
            <person name="Moncalvo J.-M."/>
        </authorList>
    </citation>
    <scope>NUCLEOTIDE SEQUENCE [LARGE SCALE GENOMIC DNA]</scope>
    <source>
        <strain evidence="2">ID-206-W2</strain>
    </source>
</reference>